<dbReference type="Gene3D" id="1.10.3300.10">
    <property type="entry name" value="Jann2411-like domain"/>
    <property type="match status" value="1"/>
</dbReference>
<name>A0ABW7Z042_9ACTN</name>
<evidence type="ECO:0000259" key="1">
    <source>
        <dbReference type="Pfam" id="PF11706"/>
    </source>
</evidence>
<sequence>MEIASTMVLTGGDGQRFRFDAGTLCLEFLLTGAVEPWELLHEPGDLAAWIPRSRLGVHGRVAVSQAEFLGAKRLRGAVLGLALEAARSHDTEEKVVAARAAGIDESTAAPYAALNEFAAAPPPIPVIGDDRSRGWAAPVTGSQFLSAVARDAIELFSGDRLDRVRMCGGERCWLLFLDVSRPGARRWCSMDRCGNRQKLRTRRKIMK</sequence>
<dbReference type="InterPro" id="IPR010852">
    <property type="entry name" value="ABATE"/>
</dbReference>
<proteinExistence type="predicted"/>
<keyword evidence="3" id="KW-1185">Reference proteome</keyword>
<dbReference type="Pfam" id="PF11706">
    <property type="entry name" value="zf-CGNR"/>
    <property type="match status" value="1"/>
</dbReference>
<gene>
    <name evidence="2" type="ORF">ACIBG2_26275</name>
</gene>
<dbReference type="InterPro" id="IPR021005">
    <property type="entry name" value="Znf_CGNR"/>
</dbReference>
<evidence type="ECO:0000313" key="2">
    <source>
        <dbReference type="EMBL" id="MFI6500909.1"/>
    </source>
</evidence>
<dbReference type="EMBL" id="JBITGY010000007">
    <property type="protein sequence ID" value="MFI6500909.1"/>
    <property type="molecule type" value="Genomic_DNA"/>
</dbReference>
<protein>
    <submittedName>
        <fullName evidence="2">CGNR zinc finger domain-containing protein</fullName>
    </submittedName>
</protein>
<dbReference type="Pfam" id="PF07336">
    <property type="entry name" value="ABATE"/>
    <property type="match status" value="1"/>
</dbReference>
<dbReference type="Proteomes" id="UP001612741">
    <property type="component" value="Unassembled WGS sequence"/>
</dbReference>
<accession>A0ABW7Z042</accession>
<comment type="caution">
    <text evidence="2">The sequence shown here is derived from an EMBL/GenBank/DDBJ whole genome shotgun (WGS) entry which is preliminary data.</text>
</comment>
<evidence type="ECO:0000313" key="3">
    <source>
        <dbReference type="Proteomes" id="UP001612741"/>
    </source>
</evidence>
<dbReference type="InterPro" id="IPR023286">
    <property type="entry name" value="ABATE_dom_sf"/>
</dbReference>
<organism evidence="2 3">
    <name type="scientific">Nonomuraea typhae</name>
    <dbReference type="NCBI Taxonomy" id="2603600"/>
    <lineage>
        <taxon>Bacteria</taxon>
        <taxon>Bacillati</taxon>
        <taxon>Actinomycetota</taxon>
        <taxon>Actinomycetes</taxon>
        <taxon>Streptosporangiales</taxon>
        <taxon>Streptosporangiaceae</taxon>
        <taxon>Nonomuraea</taxon>
    </lineage>
</organism>
<dbReference type="PANTHER" id="PTHR35525:SF3">
    <property type="entry name" value="BLL6575 PROTEIN"/>
    <property type="match status" value="1"/>
</dbReference>
<feature type="domain" description="Zinc finger CGNR" evidence="1">
    <location>
        <begin position="163"/>
        <end position="203"/>
    </location>
</feature>
<dbReference type="RefSeq" id="WP_397085113.1">
    <property type="nucleotide sequence ID" value="NZ_JBITGY010000007.1"/>
</dbReference>
<reference evidence="2 3" key="1">
    <citation type="submission" date="2024-10" db="EMBL/GenBank/DDBJ databases">
        <title>The Natural Products Discovery Center: Release of the First 8490 Sequenced Strains for Exploring Actinobacteria Biosynthetic Diversity.</title>
        <authorList>
            <person name="Kalkreuter E."/>
            <person name="Kautsar S.A."/>
            <person name="Yang D."/>
            <person name="Bader C.D."/>
            <person name="Teijaro C.N."/>
            <person name="Fluegel L."/>
            <person name="Davis C.M."/>
            <person name="Simpson J.R."/>
            <person name="Lauterbach L."/>
            <person name="Steele A.D."/>
            <person name="Gui C."/>
            <person name="Meng S."/>
            <person name="Li G."/>
            <person name="Viehrig K."/>
            <person name="Ye F."/>
            <person name="Su P."/>
            <person name="Kiefer A.F."/>
            <person name="Nichols A."/>
            <person name="Cepeda A.J."/>
            <person name="Yan W."/>
            <person name="Fan B."/>
            <person name="Jiang Y."/>
            <person name="Adhikari A."/>
            <person name="Zheng C.-J."/>
            <person name="Schuster L."/>
            <person name="Cowan T.M."/>
            <person name="Smanski M.J."/>
            <person name="Chevrette M.G."/>
            <person name="De Carvalho L.P.S."/>
            <person name="Shen B."/>
        </authorList>
    </citation>
    <scope>NUCLEOTIDE SEQUENCE [LARGE SCALE GENOMIC DNA]</scope>
    <source>
        <strain evidence="2 3">NPDC050545</strain>
    </source>
</reference>
<dbReference type="PANTHER" id="PTHR35525">
    <property type="entry name" value="BLL6575 PROTEIN"/>
    <property type="match status" value="1"/>
</dbReference>
<dbReference type="SUPFAM" id="SSF160904">
    <property type="entry name" value="Jann2411-like"/>
    <property type="match status" value="1"/>
</dbReference>